<dbReference type="AlphaFoldDB" id="A0A0F9PWS6"/>
<reference evidence="1" key="1">
    <citation type="journal article" date="2015" name="Nature">
        <title>Complex archaea that bridge the gap between prokaryotes and eukaryotes.</title>
        <authorList>
            <person name="Spang A."/>
            <person name="Saw J.H."/>
            <person name="Jorgensen S.L."/>
            <person name="Zaremba-Niedzwiedzka K."/>
            <person name="Martijn J."/>
            <person name="Lind A.E."/>
            <person name="van Eijk R."/>
            <person name="Schleper C."/>
            <person name="Guy L."/>
            <person name="Ettema T.J."/>
        </authorList>
    </citation>
    <scope>NUCLEOTIDE SEQUENCE</scope>
</reference>
<proteinExistence type="predicted"/>
<gene>
    <name evidence="1" type="ORF">LCGC14_1086930</name>
</gene>
<sequence length="344" mass="35687">MGRPIQKASTSQSTVIRILDSTTFLPETAVEYNTAGIDLWYRREQETITAIVEAALAALDTAWSAGGIEHISDGYYRLDLPDAAVAAGAGKNSVQIGGTVTGMIVIGNEHALVDYDPYDTIRMGMTALPAAAANAAGGLPVSAAGGLALDTKLANTNEITAARMGALTDWINAGRLDAILDTIATDAARLTAARAQVLDDWINGGRLDLLIDAIKAKTDNLPADPADDSDIDTQLAAIAAYIDTEIAAIKTVVDAIVLDTGTDGVILKAAGLNADAVDKIIDEVIEGTLTFRQLLRIALAALAGKTTGGGTTTVNFRNIADNLNRIIATVDADGNRSAITLDGT</sequence>
<protein>
    <submittedName>
        <fullName evidence="1">Uncharacterized protein</fullName>
    </submittedName>
</protein>
<comment type="caution">
    <text evidence="1">The sequence shown here is derived from an EMBL/GenBank/DDBJ whole genome shotgun (WGS) entry which is preliminary data.</text>
</comment>
<dbReference type="EMBL" id="LAZR01004799">
    <property type="protein sequence ID" value="KKN05486.1"/>
    <property type="molecule type" value="Genomic_DNA"/>
</dbReference>
<evidence type="ECO:0000313" key="1">
    <source>
        <dbReference type="EMBL" id="KKN05486.1"/>
    </source>
</evidence>
<organism evidence="1">
    <name type="scientific">marine sediment metagenome</name>
    <dbReference type="NCBI Taxonomy" id="412755"/>
    <lineage>
        <taxon>unclassified sequences</taxon>
        <taxon>metagenomes</taxon>
        <taxon>ecological metagenomes</taxon>
    </lineage>
</organism>
<name>A0A0F9PWS6_9ZZZZ</name>
<accession>A0A0F9PWS6</accession>